<keyword evidence="7" id="KW-0704">Schiff base</keyword>
<sequence>MFRTFLRSKIHRATVTSADLDYEGSISIDPALCREAGLMEFEQVDVYDITNGNRFTTYVIYGGPGQIQINGAAAHLAKPGDLVIIAAYAHLSAEEIPGHRALVVQVDGMNRPASRKEQAVRKP</sequence>
<keyword evidence="2" id="KW-0566">Pantothenate biosynthesis</keyword>
<evidence type="ECO:0000256" key="4">
    <source>
        <dbReference type="ARBA" id="ARBA00022813"/>
    </source>
</evidence>
<dbReference type="GO" id="GO:0004068">
    <property type="term" value="F:aspartate 1-decarboxylase activity"/>
    <property type="evidence" value="ECO:0007669"/>
    <property type="project" value="UniProtKB-EC"/>
</dbReference>
<evidence type="ECO:0000256" key="1">
    <source>
        <dbReference type="ARBA" id="ARBA00022490"/>
    </source>
</evidence>
<evidence type="ECO:0000256" key="6">
    <source>
        <dbReference type="ARBA" id="ARBA00023239"/>
    </source>
</evidence>
<keyword evidence="5" id="KW-0865">Zymogen</keyword>
<evidence type="ECO:0000256" key="2">
    <source>
        <dbReference type="ARBA" id="ARBA00022655"/>
    </source>
</evidence>
<comment type="caution">
    <text evidence="9">The sequence shown here is derived from an EMBL/GenBank/DDBJ whole genome shotgun (WGS) entry which is preliminary data.</text>
</comment>
<dbReference type="PANTHER" id="PTHR21012">
    <property type="entry name" value="ASPARTATE 1-DECARBOXYLASE"/>
    <property type="match status" value="1"/>
</dbReference>
<name>A0A1J5S7L2_9ZZZZ</name>
<gene>
    <name evidence="9" type="primary">panD_5</name>
    <name evidence="9" type="ORF">GALL_134950</name>
</gene>
<dbReference type="GO" id="GO:0005829">
    <property type="term" value="C:cytosol"/>
    <property type="evidence" value="ECO:0007669"/>
    <property type="project" value="TreeGrafter"/>
</dbReference>
<dbReference type="GO" id="GO:0006523">
    <property type="term" value="P:alanine biosynthetic process"/>
    <property type="evidence" value="ECO:0007669"/>
    <property type="project" value="InterPro"/>
</dbReference>
<accession>A0A1J5S7L2</accession>
<dbReference type="InterPro" id="IPR003190">
    <property type="entry name" value="Asp_decarbox"/>
</dbReference>
<dbReference type="Gene3D" id="2.40.40.20">
    <property type="match status" value="1"/>
</dbReference>
<evidence type="ECO:0000256" key="5">
    <source>
        <dbReference type="ARBA" id="ARBA00023145"/>
    </source>
</evidence>
<proteinExistence type="inferred from homology"/>
<evidence type="ECO:0000313" key="9">
    <source>
        <dbReference type="EMBL" id="OIR04295.1"/>
    </source>
</evidence>
<dbReference type="SUPFAM" id="SSF50692">
    <property type="entry name" value="ADC-like"/>
    <property type="match status" value="1"/>
</dbReference>
<dbReference type="AlphaFoldDB" id="A0A1J5S7L2"/>
<evidence type="ECO:0000256" key="8">
    <source>
        <dbReference type="ARBA" id="ARBA00023317"/>
    </source>
</evidence>
<evidence type="ECO:0000256" key="3">
    <source>
        <dbReference type="ARBA" id="ARBA00022793"/>
    </source>
</evidence>
<keyword evidence="6 9" id="KW-0456">Lyase</keyword>
<keyword evidence="3" id="KW-0210">Decarboxylase</keyword>
<evidence type="ECO:0000256" key="7">
    <source>
        <dbReference type="ARBA" id="ARBA00023270"/>
    </source>
</evidence>
<keyword evidence="1" id="KW-0963">Cytoplasm</keyword>
<dbReference type="PANTHER" id="PTHR21012:SF0">
    <property type="entry name" value="ASPARTATE 1-DECARBOXYLASE"/>
    <property type="match status" value="1"/>
</dbReference>
<dbReference type="EMBL" id="MLJW01000058">
    <property type="protein sequence ID" value="OIR04295.1"/>
    <property type="molecule type" value="Genomic_DNA"/>
</dbReference>
<dbReference type="NCBIfam" id="TIGR00223">
    <property type="entry name" value="panD"/>
    <property type="match status" value="1"/>
</dbReference>
<keyword evidence="8" id="KW-0670">Pyruvate</keyword>
<dbReference type="CDD" id="cd06919">
    <property type="entry name" value="Asp_decarbox"/>
    <property type="match status" value="1"/>
</dbReference>
<dbReference type="GO" id="GO:0015940">
    <property type="term" value="P:pantothenate biosynthetic process"/>
    <property type="evidence" value="ECO:0007669"/>
    <property type="project" value="UniProtKB-KW"/>
</dbReference>
<organism evidence="9">
    <name type="scientific">mine drainage metagenome</name>
    <dbReference type="NCBI Taxonomy" id="410659"/>
    <lineage>
        <taxon>unclassified sequences</taxon>
        <taxon>metagenomes</taxon>
        <taxon>ecological metagenomes</taxon>
    </lineage>
</organism>
<dbReference type="EC" id="4.1.1.11" evidence="9"/>
<dbReference type="InterPro" id="IPR009010">
    <property type="entry name" value="Asp_de-COase-like_dom_sf"/>
</dbReference>
<dbReference type="PIRSF" id="PIRSF006246">
    <property type="entry name" value="Asp_decarbox"/>
    <property type="match status" value="1"/>
</dbReference>
<keyword evidence="4" id="KW-0068">Autocatalytic cleavage</keyword>
<dbReference type="HAMAP" id="MF_00446">
    <property type="entry name" value="PanD"/>
    <property type="match status" value="1"/>
</dbReference>
<dbReference type="Pfam" id="PF02261">
    <property type="entry name" value="Asp_decarbox"/>
    <property type="match status" value="1"/>
</dbReference>
<reference evidence="9" key="1">
    <citation type="submission" date="2016-10" db="EMBL/GenBank/DDBJ databases">
        <title>Sequence of Gallionella enrichment culture.</title>
        <authorList>
            <person name="Poehlein A."/>
            <person name="Muehling M."/>
            <person name="Daniel R."/>
        </authorList>
    </citation>
    <scope>NUCLEOTIDE SEQUENCE</scope>
</reference>
<protein>
    <submittedName>
        <fullName evidence="9">Aspartate 1-decarboxylase</fullName>
        <ecNumber evidence="9">4.1.1.11</ecNumber>
    </submittedName>
</protein>